<evidence type="ECO:0000313" key="2">
    <source>
        <dbReference type="EMBL" id="SIS47958.1"/>
    </source>
</evidence>
<reference evidence="3" key="1">
    <citation type="submission" date="2017-01" db="EMBL/GenBank/DDBJ databases">
        <authorList>
            <person name="Varghese N."/>
            <person name="Submissions S."/>
        </authorList>
    </citation>
    <scope>NUCLEOTIDE SEQUENCE [LARGE SCALE GENOMIC DNA]</scope>
    <source>
        <strain evidence="3">DSM 22306</strain>
    </source>
</reference>
<organism evidence="2 3">
    <name type="scientific">Neptunomonas antarctica</name>
    <dbReference type="NCBI Taxonomy" id="619304"/>
    <lineage>
        <taxon>Bacteria</taxon>
        <taxon>Pseudomonadati</taxon>
        <taxon>Pseudomonadota</taxon>
        <taxon>Gammaproteobacteria</taxon>
        <taxon>Oceanospirillales</taxon>
        <taxon>Oceanospirillaceae</taxon>
        <taxon>Neptunomonas</taxon>
    </lineage>
</organism>
<name>A0A1N7JF78_9GAMM</name>
<feature type="compositionally biased region" description="Basic and acidic residues" evidence="1">
    <location>
        <begin position="1"/>
        <end position="14"/>
    </location>
</feature>
<dbReference type="STRING" id="619304.SAMN05421760_1011060"/>
<protein>
    <submittedName>
        <fullName evidence="2">Uncharacterized protein</fullName>
    </submittedName>
</protein>
<feature type="region of interest" description="Disordered" evidence="1">
    <location>
        <begin position="1"/>
        <end position="32"/>
    </location>
</feature>
<dbReference type="Proteomes" id="UP000185999">
    <property type="component" value="Unassembled WGS sequence"/>
</dbReference>
<dbReference type="AlphaFoldDB" id="A0A1N7JF78"/>
<dbReference type="OrthoDB" id="6117906at2"/>
<keyword evidence="3" id="KW-1185">Reference proteome</keyword>
<evidence type="ECO:0000313" key="3">
    <source>
        <dbReference type="Proteomes" id="UP000185999"/>
    </source>
</evidence>
<dbReference type="EMBL" id="FTOE01000001">
    <property type="protein sequence ID" value="SIS47958.1"/>
    <property type="molecule type" value="Genomic_DNA"/>
</dbReference>
<accession>A0A1N7JF78</accession>
<proteinExistence type="predicted"/>
<gene>
    <name evidence="2" type="ORF">SAMN05421760_1011060</name>
</gene>
<sequence length="210" mass="22483">MKDQIDRLNEKESAIDQLADTENGTNNKPAGVDASRRRLFGAGIAAPIILTMSSRTAWGGALCSPSAFNSATFTSHHPQPNECTGTAGYSPAYWLINLASWPVNILPGNRFDSYFASSPAPLSADSTLQQVLEASSTSIASHAIAALLNAEASLILQGDANAVTTVIDMFNAFLVGDGYTLSAGTVVFWDSPVDFSMRKFFTDYIDKPYM</sequence>
<dbReference type="RefSeq" id="WP_054343179.1">
    <property type="nucleotide sequence ID" value="NZ_FTOE01000001.1"/>
</dbReference>
<evidence type="ECO:0000256" key="1">
    <source>
        <dbReference type="SAM" id="MobiDB-lite"/>
    </source>
</evidence>